<dbReference type="SUPFAM" id="SSF50090">
    <property type="entry name" value="Electron transport accessory proteins"/>
    <property type="match status" value="1"/>
</dbReference>
<gene>
    <name evidence="2" type="ORF">ETSY1_36280</name>
</gene>
<dbReference type="Proteomes" id="UP000019141">
    <property type="component" value="Unassembled WGS sequence"/>
</dbReference>
<accession>W4L7Q9</accession>
<evidence type="ECO:0000313" key="2">
    <source>
        <dbReference type="EMBL" id="ETW94113.1"/>
    </source>
</evidence>
<dbReference type="HOGENOM" id="CLU_148668_0_0_7"/>
<keyword evidence="3" id="KW-1185">Reference proteome</keyword>
<name>W4L7Q9_ENTF1</name>
<dbReference type="EMBL" id="AZHW01001117">
    <property type="protein sequence ID" value="ETW94113.1"/>
    <property type="molecule type" value="Genomic_DNA"/>
</dbReference>
<reference evidence="2 3" key="1">
    <citation type="journal article" date="2014" name="Nature">
        <title>An environmental bacterial taxon with a large and distinct metabolic repertoire.</title>
        <authorList>
            <person name="Wilson M.C."/>
            <person name="Mori T."/>
            <person name="Ruckert C."/>
            <person name="Uria A.R."/>
            <person name="Helf M.J."/>
            <person name="Takada K."/>
            <person name="Gernert C."/>
            <person name="Steffens U.A."/>
            <person name="Heycke N."/>
            <person name="Schmitt S."/>
            <person name="Rinke C."/>
            <person name="Helfrich E.J."/>
            <person name="Brachmann A.O."/>
            <person name="Gurgui C."/>
            <person name="Wakimoto T."/>
            <person name="Kracht M."/>
            <person name="Crusemann M."/>
            <person name="Hentschel U."/>
            <person name="Abe I."/>
            <person name="Matsunaga S."/>
            <person name="Kalinowski J."/>
            <person name="Takeyama H."/>
            <person name="Piel J."/>
        </authorList>
    </citation>
    <scope>NUCLEOTIDE SEQUENCE [LARGE SCALE GENOMIC DNA]</scope>
    <source>
        <strain evidence="3">TSY1</strain>
    </source>
</reference>
<proteinExistence type="predicted"/>
<evidence type="ECO:0000313" key="3">
    <source>
        <dbReference type="Proteomes" id="UP000019141"/>
    </source>
</evidence>
<dbReference type="InterPro" id="IPR023808">
    <property type="entry name" value="Nitrile_Hydratase_acc_put"/>
</dbReference>
<dbReference type="Gene3D" id="1.10.472.20">
    <property type="entry name" value="Nitrile hydratase, beta subunit"/>
    <property type="match status" value="1"/>
</dbReference>
<comment type="caution">
    <text evidence="2">The sequence shown here is derived from an EMBL/GenBank/DDBJ whole genome shotgun (WGS) entry which is preliminary data.</text>
</comment>
<dbReference type="InterPro" id="IPR049054">
    <property type="entry name" value="CN_hydtase_beta-like_N"/>
</dbReference>
<dbReference type="NCBIfam" id="TIGR03889">
    <property type="entry name" value="nitrile_acc"/>
    <property type="match status" value="1"/>
</dbReference>
<sequence>MTTPINPNISNMEGELAIPRRNGEPVFDAPWEARAFGMAVALNEKGVYPWRDFSQGLSAEIAEAERHHHDSTYYERWYAALEKLAKVSGLVTQEEVDQRTAEYVSDLYDEHHDHDHGHGHHHG</sequence>
<dbReference type="InterPro" id="IPR008990">
    <property type="entry name" value="Elect_transpt_acc-like_dom_sf"/>
</dbReference>
<feature type="domain" description="Nitrile hydratase beta subunit-like N-terminal" evidence="1">
    <location>
        <begin position="17"/>
        <end position="106"/>
    </location>
</feature>
<organism evidence="2 3">
    <name type="scientific">Entotheonella factor</name>
    <dbReference type="NCBI Taxonomy" id="1429438"/>
    <lineage>
        <taxon>Bacteria</taxon>
        <taxon>Pseudomonadati</taxon>
        <taxon>Nitrospinota/Tectimicrobiota group</taxon>
        <taxon>Candidatus Tectimicrobiota</taxon>
        <taxon>Candidatus Entotheonellia</taxon>
        <taxon>Candidatus Entotheonellales</taxon>
        <taxon>Candidatus Entotheonellaceae</taxon>
        <taxon>Candidatus Entotheonella</taxon>
    </lineage>
</organism>
<dbReference type="Pfam" id="PF21006">
    <property type="entry name" value="NHase_beta_N"/>
    <property type="match status" value="1"/>
</dbReference>
<protein>
    <recommendedName>
        <fullName evidence="1">Nitrile hydratase beta subunit-like N-terminal domain-containing protein</fullName>
    </recommendedName>
</protein>
<dbReference type="InterPro" id="IPR042262">
    <property type="entry name" value="CN_hydtase_beta_C"/>
</dbReference>
<dbReference type="AlphaFoldDB" id="W4L7Q9"/>
<evidence type="ECO:0000259" key="1">
    <source>
        <dbReference type="Pfam" id="PF21006"/>
    </source>
</evidence>